<name>A0A839IP00_9GAMM</name>
<dbReference type="GO" id="GO:0016020">
    <property type="term" value="C:membrane"/>
    <property type="evidence" value="ECO:0007669"/>
    <property type="project" value="UniProtKB-SubCell"/>
</dbReference>
<evidence type="ECO:0000313" key="8">
    <source>
        <dbReference type="Proteomes" id="UP000565262"/>
    </source>
</evidence>
<keyword evidence="4 5" id="KW-0472">Membrane</keyword>
<evidence type="ECO:0000256" key="3">
    <source>
        <dbReference type="ARBA" id="ARBA00022989"/>
    </source>
</evidence>
<organism evidence="7 8">
    <name type="scientific">Oceanospirillum sediminis</name>
    <dbReference type="NCBI Taxonomy" id="2760088"/>
    <lineage>
        <taxon>Bacteria</taxon>
        <taxon>Pseudomonadati</taxon>
        <taxon>Pseudomonadota</taxon>
        <taxon>Gammaproteobacteria</taxon>
        <taxon>Oceanospirillales</taxon>
        <taxon>Oceanospirillaceae</taxon>
        <taxon>Oceanospirillum</taxon>
    </lineage>
</organism>
<evidence type="ECO:0000313" key="7">
    <source>
        <dbReference type="EMBL" id="MBB1486631.1"/>
    </source>
</evidence>
<dbReference type="AlphaFoldDB" id="A0A839IP00"/>
<evidence type="ECO:0000259" key="6">
    <source>
        <dbReference type="Pfam" id="PF04138"/>
    </source>
</evidence>
<protein>
    <submittedName>
        <fullName evidence="7">GtrA family protein</fullName>
    </submittedName>
</protein>
<gene>
    <name evidence="7" type="ORF">H4O21_08410</name>
</gene>
<dbReference type="RefSeq" id="WP_182808412.1">
    <property type="nucleotide sequence ID" value="NZ_JACJFM010000008.1"/>
</dbReference>
<dbReference type="Pfam" id="PF04138">
    <property type="entry name" value="GtrA_DPMS_TM"/>
    <property type="match status" value="1"/>
</dbReference>
<proteinExistence type="predicted"/>
<evidence type="ECO:0000256" key="5">
    <source>
        <dbReference type="SAM" id="Phobius"/>
    </source>
</evidence>
<feature type="transmembrane region" description="Helical" evidence="5">
    <location>
        <begin position="15"/>
        <end position="36"/>
    </location>
</feature>
<sequence>MEYIVEALKYKYREYLAYTLVMGVCWLIDNLVFAVLVNVISVGAAVFIARITGALAGFVCHGKYTFNVDVDGLKTLLSAFKYVAVWLFAYWLVISSVDFFATNTDVNIVLAKMITECFVVPLNFILMKYIVFADRK</sequence>
<keyword evidence="8" id="KW-1185">Reference proteome</keyword>
<feature type="transmembrane region" description="Helical" evidence="5">
    <location>
        <begin position="108"/>
        <end position="131"/>
    </location>
</feature>
<comment type="caution">
    <text evidence="7">The sequence shown here is derived from an EMBL/GenBank/DDBJ whole genome shotgun (WGS) entry which is preliminary data.</text>
</comment>
<reference evidence="7 8" key="1">
    <citation type="submission" date="2020-08" db="EMBL/GenBank/DDBJ databases">
        <title>Oceanospirillum sp. nov. isolated from marine sediment.</title>
        <authorList>
            <person name="Ji X."/>
        </authorList>
    </citation>
    <scope>NUCLEOTIDE SEQUENCE [LARGE SCALE GENOMIC DNA]</scope>
    <source>
        <strain evidence="7 8">D5</strain>
    </source>
</reference>
<feature type="transmembrane region" description="Helical" evidence="5">
    <location>
        <begin position="82"/>
        <end position="102"/>
    </location>
</feature>
<evidence type="ECO:0000256" key="1">
    <source>
        <dbReference type="ARBA" id="ARBA00004141"/>
    </source>
</evidence>
<dbReference type="EMBL" id="JACJFM010000008">
    <property type="protein sequence ID" value="MBB1486631.1"/>
    <property type="molecule type" value="Genomic_DNA"/>
</dbReference>
<comment type="subcellular location">
    <subcellularLocation>
        <location evidence="1">Membrane</location>
        <topology evidence="1">Multi-pass membrane protein</topology>
    </subcellularLocation>
</comment>
<feature type="transmembrane region" description="Helical" evidence="5">
    <location>
        <begin position="42"/>
        <end position="61"/>
    </location>
</feature>
<keyword evidence="2 5" id="KW-0812">Transmembrane</keyword>
<dbReference type="Proteomes" id="UP000565262">
    <property type="component" value="Unassembled WGS sequence"/>
</dbReference>
<dbReference type="GO" id="GO:0000271">
    <property type="term" value="P:polysaccharide biosynthetic process"/>
    <property type="evidence" value="ECO:0007669"/>
    <property type="project" value="InterPro"/>
</dbReference>
<feature type="domain" description="GtrA/DPMS transmembrane" evidence="6">
    <location>
        <begin position="18"/>
        <end position="132"/>
    </location>
</feature>
<evidence type="ECO:0000256" key="2">
    <source>
        <dbReference type="ARBA" id="ARBA00022692"/>
    </source>
</evidence>
<accession>A0A839IP00</accession>
<keyword evidence="3 5" id="KW-1133">Transmembrane helix</keyword>
<dbReference type="InterPro" id="IPR007267">
    <property type="entry name" value="GtrA_DPMS_TM"/>
</dbReference>
<evidence type="ECO:0000256" key="4">
    <source>
        <dbReference type="ARBA" id="ARBA00023136"/>
    </source>
</evidence>